<dbReference type="EMBL" id="SLUI01000002">
    <property type="protein sequence ID" value="TCL39507.1"/>
    <property type="molecule type" value="Genomic_DNA"/>
</dbReference>
<dbReference type="PANTHER" id="PTHR42842:SF3">
    <property type="entry name" value="FAD_NAD(P)-BINDING OXIDOREDUCTASE FAMILY PROTEIN"/>
    <property type="match status" value="1"/>
</dbReference>
<dbReference type="RefSeq" id="WP_132076134.1">
    <property type="nucleotide sequence ID" value="NZ_SLUI01000002.1"/>
</dbReference>
<protein>
    <recommendedName>
        <fullName evidence="1">FAD-dependent protein C-terminal domain-containing protein</fullName>
    </recommendedName>
</protein>
<dbReference type="PIRSF" id="PIRSF038984">
    <property type="entry name" value="FAD_binding_protein"/>
    <property type="match status" value="1"/>
</dbReference>
<name>A0A4R1Q5B9_9FIRM</name>
<dbReference type="InterPro" id="IPR028348">
    <property type="entry name" value="FAD-binding_protein"/>
</dbReference>
<comment type="caution">
    <text evidence="2">The sequence shown here is derived from an EMBL/GenBank/DDBJ whole genome shotgun (WGS) entry which is preliminary data.</text>
</comment>
<feature type="domain" description="FAD-dependent protein C-terminal" evidence="1">
    <location>
        <begin position="282"/>
        <end position="478"/>
    </location>
</feature>
<dbReference type="SUPFAM" id="SSF51905">
    <property type="entry name" value="FAD/NAD(P)-binding domain"/>
    <property type="match status" value="1"/>
</dbReference>
<keyword evidence="3" id="KW-1185">Reference proteome</keyword>
<evidence type="ECO:0000313" key="3">
    <source>
        <dbReference type="Proteomes" id="UP000295063"/>
    </source>
</evidence>
<dbReference type="Gene3D" id="3.30.70.2700">
    <property type="match status" value="1"/>
</dbReference>
<reference evidence="2 3" key="1">
    <citation type="submission" date="2019-03" db="EMBL/GenBank/DDBJ databases">
        <title>Genomic Encyclopedia of Type Strains, Phase IV (KMG-IV): sequencing the most valuable type-strain genomes for metagenomic binning, comparative biology and taxonomic classification.</title>
        <authorList>
            <person name="Goeker M."/>
        </authorList>
    </citation>
    <scope>NUCLEOTIDE SEQUENCE [LARGE SCALE GENOMIC DNA]</scope>
    <source>
        <strain evidence="2 3">DSM 15969</strain>
    </source>
</reference>
<dbReference type="PANTHER" id="PTHR42842">
    <property type="entry name" value="FAD/NAD(P)-BINDING OXIDOREDUCTASE"/>
    <property type="match status" value="1"/>
</dbReference>
<dbReference type="Proteomes" id="UP000295063">
    <property type="component" value="Unassembled WGS sequence"/>
</dbReference>
<dbReference type="OrthoDB" id="9762921at2"/>
<organism evidence="2 3">
    <name type="scientific">Anaerospora hongkongensis</name>
    <dbReference type="NCBI Taxonomy" id="244830"/>
    <lineage>
        <taxon>Bacteria</taxon>
        <taxon>Bacillati</taxon>
        <taxon>Bacillota</taxon>
        <taxon>Negativicutes</taxon>
        <taxon>Selenomonadales</taxon>
        <taxon>Sporomusaceae</taxon>
        <taxon>Anaerospora</taxon>
    </lineage>
</organism>
<evidence type="ECO:0000259" key="1">
    <source>
        <dbReference type="Pfam" id="PF21688"/>
    </source>
</evidence>
<dbReference type="AlphaFoldDB" id="A0A4R1Q5B9"/>
<dbReference type="PRINTS" id="PR00411">
    <property type="entry name" value="PNDRDTASEI"/>
</dbReference>
<dbReference type="Pfam" id="PF13450">
    <property type="entry name" value="NAD_binding_8"/>
    <property type="match status" value="1"/>
</dbReference>
<dbReference type="InterPro" id="IPR036188">
    <property type="entry name" value="FAD/NAD-bd_sf"/>
</dbReference>
<accession>A0A4R1Q5B9</accession>
<dbReference type="InterPro" id="IPR049516">
    <property type="entry name" value="FAD-depend_C"/>
</dbReference>
<sequence length="532" mass="56898">MLRITNFRIPVTDETPIERLTARRLGLPVESINEVYVVRRAIDARRKNNISFVYSLHVNINSAEGAVLARLGNDKDVVQLIEAAGEPVQIGQKSLAHPPVVVGAGPAGLLAALTLAQQGYRPVLLERGRDVDRRALDVRQFWQTGQFDANSNVQFGEGGAGTFSDGKLTTRVNDPRMQQVLGILVEAGAPPEIKYQHKPHVGTDLLRQVVKNIRQRIIALGGTVRFEATVTDITIRSGQLEGLIVNGSEEIPCQTVLFGPGHSARDTYQMLYDRGVAIEAKPFAIGVRIEHPQELIDRAQYGALAGHPKLGAADYALVYHDKASGRTAYSFCMCPGGLVVAGASEEGGVVTNGMSLHARASGIANSAVVVNVNPADCGDHPLSGIEFQRRYERLAFAAGGKNYFAPVQSVGDFLSGKSGSTQFSTEATYGPGVVAADLRRCLPEFVTDTLAGALPEFGRKIRGFDDPGARMTGVETRTSAPVRLVRNDNCESASTRGFYPIGEGAGYAGGIMSAALDGVNGALALMKEYKPS</sequence>
<proteinExistence type="predicted"/>
<gene>
    <name evidence="2" type="ORF">EV210_102426</name>
</gene>
<dbReference type="Pfam" id="PF21688">
    <property type="entry name" value="FAD-depend_C"/>
    <property type="match status" value="1"/>
</dbReference>
<dbReference type="Gene3D" id="3.50.50.60">
    <property type="entry name" value="FAD/NAD(P)-binding domain"/>
    <property type="match status" value="2"/>
</dbReference>
<evidence type="ECO:0000313" key="2">
    <source>
        <dbReference type="EMBL" id="TCL39507.1"/>
    </source>
</evidence>